<dbReference type="SUPFAM" id="SSF50129">
    <property type="entry name" value="GroES-like"/>
    <property type="match status" value="1"/>
</dbReference>
<proteinExistence type="predicted"/>
<sequence length="290" mass="31419">MGSLLTRGSFLGVGVVEQVGSACTAFRIGDRVGWGVINSTCGNCEMCMAGKDKYCPDAKMYGFDGYDTQGSVCSHAVRKEQWLFKIPDAIPSGDAAPLMCGGGTVWTPLVEQCRIFERVGVVGIGGLGHLAIQFAAKMGCDVVVFSSTDDKREEALRLGANEFYATKGVLDYAMLGVTKPIDRLIITSSAKFNLGLFYPVLARNAKILPLSFDDGDLVAPNMATLLSGNSIVGGCICSRFLQNKMLDFAARHKITPIVEKYPMTLHGVSEAVNRLRNGKMRYRAVISWDY</sequence>
<dbReference type="InterPro" id="IPR011032">
    <property type="entry name" value="GroES-like_sf"/>
</dbReference>
<feature type="domain" description="Alcohol dehydrogenase-like N-terminal" evidence="6">
    <location>
        <begin position="12"/>
        <end position="88"/>
    </location>
</feature>
<dbReference type="Proteomes" id="UP000327118">
    <property type="component" value="Unassembled WGS sequence"/>
</dbReference>
<dbReference type="FunFam" id="3.40.50.720:FF:000022">
    <property type="entry name" value="Cinnamyl alcohol dehydrogenase"/>
    <property type="match status" value="1"/>
</dbReference>
<dbReference type="PROSITE" id="PS00065">
    <property type="entry name" value="D_2_HYDROXYACID_DH_1"/>
    <property type="match status" value="1"/>
</dbReference>
<evidence type="ECO:0000256" key="1">
    <source>
        <dbReference type="ARBA" id="ARBA00001947"/>
    </source>
</evidence>
<dbReference type="InterPro" id="IPR036291">
    <property type="entry name" value="NAD(P)-bd_dom_sf"/>
</dbReference>
<keyword evidence="3" id="KW-0862">Zinc</keyword>
<evidence type="ECO:0000256" key="2">
    <source>
        <dbReference type="ARBA" id="ARBA00022723"/>
    </source>
</evidence>
<dbReference type="EMBL" id="ML739136">
    <property type="protein sequence ID" value="KAE8352276.1"/>
    <property type="molecule type" value="Genomic_DNA"/>
</dbReference>
<dbReference type="InterPro" id="IPR029752">
    <property type="entry name" value="D-isomer_DH_CS1"/>
</dbReference>
<evidence type="ECO:0000256" key="3">
    <source>
        <dbReference type="ARBA" id="ARBA00022833"/>
    </source>
</evidence>
<dbReference type="GO" id="GO:0046872">
    <property type="term" value="F:metal ion binding"/>
    <property type="evidence" value="ECO:0007669"/>
    <property type="project" value="UniProtKB-KW"/>
</dbReference>
<accession>A0A5N6Z5V6</accession>
<feature type="domain" description="Alcohol dehydrogenase-like C-terminal" evidence="5">
    <location>
        <begin position="126"/>
        <end position="238"/>
    </location>
</feature>
<keyword evidence="8" id="KW-1185">Reference proteome</keyword>
<evidence type="ECO:0000256" key="4">
    <source>
        <dbReference type="ARBA" id="ARBA00023002"/>
    </source>
</evidence>
<keyword evidence="4" id="KW-0560">Oxidoreductase</keyword>
<dbReference type="InterPro" id="IPR013149">
    <property type="entry name" value="ADH-like_C"/>
</dbReference>
<name>A0A5N6Z5V6_9EURO</name>
<protein>
    <submittedName>
        <fullName evidence="7">NADP-dependent alcohol dehydrogenase</fullName>
    </submittedName>
</protein>
<dbReference type="Pfam" id="PF08240">
    <property type="entry name" value="ADH_N"/>
    <property type="match status" value="1"/>
</dbReference>
<dbReference type="GO" id="GO:0016616">
    <property type="term" value="F:oxidoreductase activity, acting on the CH-OH group of donors, NAD or NADP as acceptor"/>
    <property type="evidence" value="ECO:0007669"/>
    <property type="project" value="InterPro"/>
</dbReference>
<evidence type="ECO:0000259" key="5">
    <source>
        <dbReference type="Pfam" id="PF00107"/>
    </source>
</evidence>
<evidence type="ECO:0000259" key="6">
    <source>
        <dbReference type="Pfam" id="PF08240"/>
    </source>
</evidence>
<dbReference type="AlphaFoldDB" id="A0A5N6Z5V6"/>
<comment type="cofactor">
    <cofactor evidence="1">
        <name>Zn(2+)</name>
        <dbReference type="ChEBI" id="CHEBI:29105"/>
    </cofactor>
</comment>
<evidence type="ECO:0000313" key="8">
    <source>
        <dbReference type="Proteomes" id="UP000327118"/>
    </source>
</evidence>
<organism evidence="7 8">
    <name type="scientific">Aspergillus coremiiformis</name>
    <dbReference type="NCBI Taxonomy" id="138285"/>
    <lineage>
        <taxon>Eukaryota</taxon>
        <taxon>Fungi</taxon>
        <taxon>Dikarya</taxon>
        <taxon>Ascomycota</taxon>
        <taxon>Pezizomycotina</taxon>
        <taxon>Eurotiomycetes</taxon>
        <taxon>Eurotiomycetidae</taxon>
        <taxon>Eurotiales</taxon>
        <taxon>Aspergillaceae</taxon>
        <taxon>Aspergillus</taxon>
        <taxon>Aspergillus subgen. Circumdati</taxon>
    </lineage>
</organism>
<dbReference type="Gene3D" id="3.40.50.720">
    <property type="entry name" value="NAD(P)-binding Rossmann-like Domain"/>
    <property type="match status" value="1"/>
</dbReference>
<reference evidence="8" key="1">
    <citation type="submission" date="2019-04" db="EMBL/GenBank/DDBJ databases">
        <title>Friends and foes A comparative genomics studyof 23 Aspergillus species from section Flavi.</title>
        <authorList>
            <consortium name="DOE Joint Genome Institute"/>
            <person name="Kjaerbolling I."/>
            <person name="Vesth T."/>
            <person name="Frisvad J.C."/>
            <person name="Nybo J.L."/>
            <person name="Theobald S."/>
            <person name="Kildgaard S."/>
            <person name="Isbrandt T."/>
            <person name="Kuo A."/>
            <person name="Sato A."/>
            <person name="Lyhne E.K."/>
            <person name="Kogle M.E."/>
            <person name="Wiebenga A."/>
            <person name="Kun R.S."/>
            <person name="Lubbers R.J."/>
            <person name="Makela M.R."/>
            <person name="Barry K."/>
            <person name="Chovatia M."/>
            <person name="Clum A."/>
            <person name="Daum C."/>
            <person name="Haridas S."/>
            <person name="He G."/>
            <person name="LaButti K."/>
            <person name="Lipzen A."/>
            <person name="Mondo S."/>
            <person name="Riley R."/>
            <person name="Salamov A."/>
            <person name="Simmons B.A."/>
            <person name="Magnuson J.K."/>
            <person name="Henrissat B."/>
            <person name="Mortensen U.H."/>
            <person name="Larsen T.O."/>
            <person name="Devries R.P."/>
            <person name="Grigoriev I.V."/>
            <person name="Machida M."/>
            <person name="Baker S.E."/>
            <person name="Andersen M.R."/>
        </authorList>
    </citation>
    <scope>NUCLEOTIDE SEQUENCE [LARGE SCALE GENOMIC DNA]</scope>
    <source>
        <strain evidence="8">CBS 553.77</strain>
    </source>
</reference>
<evidence type="ECO:0000313" key="7">
    <source>
        <dbReference type="EMBL" id="KAE8352276.1"/>
    </source>
</evidence>
<dbReference type="InterPro" id="IPR047109">
    <property type="entry name" value="CAD-like"/>
</dbReference>
<dbReference type="PANTHER" id="PTHR42683">
    <property type="entry name" value="ALDEHYDE REDUCTASE"/>
    <property type="match status" value="1"/>
</dbReference>
<dbReference type="Gene3D" id="3.90.180.10">
    <property type="entry name" value="Medium-chain alcohol dehydrogenases, catalytic domain"/>
    <property type="match status" value="1"/>
</dbReference>
<keyword evidence="2" id="KW-0479">Metal-binding</keyword>
<dbReference type="OrthoDB" id="1879366at2759"/>
<dbReference type="SUPFAM" id="SSF51735">
    <property type="entry name" value="NAD(P)-binding Rossmann-fold domains"/>
    <property type="match status" value="1"/>
</dbReference>
<dbReference type="Pfam" id="PF00107">
    <property type="entry name" value="ADH_zinc_N"/>
    <property type="match status" value="1"/>
</dbReference>
<gene>
    <name evidence="7" type="ORF">BDV28DRAFT_135446</name>
</gene>
<dbReference type="InterPro" id="IPR013154">
    <property type="entry name" value="ADH-like_N"/>
</dbReference>